<dbReference type="InterPro" id="IPR036259">
    <property type="entry name" value="MFS_trans_sf"/>
</dbReference>
<keyword evidence="3" id="KW-1185">Reference proteome</keyword>
<name>A0AAV4TJU7_CAEEX</name>
<gene>
    <name evidence="2" type="ORF">CEXT_800721</name>
</gene>
<proteinExistence type="predicted"/>
<keyword evidence="1" id="KW-0472">Membrane</keyword>
<keyword evidence="1" id="KW-0812">Transmembrane</keyword>
<dbReference type="SUPFAM" id="SSF103473">
    <property type="entry name" value="MFS general substrate transporter"/>
    <property type="match status" value="1"/>
</dbReference>
<keyword evidence="1" id="KW-1133">Transmembrane helix</keyword>
<reference evidence="2 3" key="1">
    <citation type="submission" date="2021-06" db="EMBL/GenBank/DDBJ databases">
        <title>Caerostris extrusa draft genome.</title>
        <authorList>
            <person name="Kono N."/>
            <person name="Arakawa K."/>
        </authorList>
    </citation>
    <scope>NUCLEOTIDE SEQUENCE [LARGE SCALE GENOMIC DNA]</scope>
</reference>
<sequence>MRNSLHRLDGAGLGCVFGGLGFDYLGDHQTFRIAGICCGCGFLVSLILFFFIRKENSQRERPASDTSA</sequence>
<feature type="transmembrane region" description="Helical" evidence="1">
    <location>
        <begin position="31"/>
        <end position="52"/>
    </location>
</feature>
<evidence type="ECO:0000313" key="3">
    <source>
        <dbReference type="Proteomes" id="UP001054945"/>
    </source>
</evidence>
<comment type="caution">
    <text evidence="2">The sequence shown here is derived from an EMBL/GenBank/DDBJ whole genome shotgun (WGS) entry which is preliminary data.</text>
</comment>
<dbReference type="EMBL" id="BPLR01011411">
    <property type="protein sequence ID" value="GIY46390.1"/>
    <property type="molecule type" value="Genomic_DNA"/>
</dbReference>
<evidence type="ECO:0000256" key="1">
    <source>
        <dbReference type="SAM" id="Phobius"/>
    </source>
</evidence>
<dbReference type="Proteomes" id="UP001054945">
    <property type="component" value="Unassembled WGS sequence"/>
</dbReference>
<protein>
    <submittedName>
        <fullName evidence="2">Uncharacterized protein</fullName>
    </submittedName>
</protein>
<evidence type="ECO:0000313" key="2">
    <source>
        <dbReference type="EMBL" id="GIY46390.1"/>
    </source>
</evidence>
<dbReference type="AlphaFoldDB" id="A0AAV4TJU7"/>
<organism evidence="2 3">
    <name type="scientific">Caerostris extrusa</name>
    <name type="common">Bark spider</name>
    <name type="synonym">Caerostris bankana</name>
    <dbReference type="NCBI Taxonomy" id="172846"/>
    <lineage>
        <taxon>Eukaryota</taxon>
        <taxon>Metazoa</taxon>
        <taxon>Ecdysozoa</taxon>
        <taxon>Arthropoda</taxon>
        <taxon>Chelicerata</taxon>
        <taxon>Arachnida</taxon>
        <taxon>Araneae</taxon>
        <taxon>Araneomorphae</taxon>
        <taxon>Entelegynae</taxon>
        <taxon>Araneoidea</taxon>
        <taxon>Araneidae</taxon>
        <taxon>Caerostris</taxon>
    </lineage>
</organism>
<accession>A0AAV4TJU7</accession>